<gene>
    <name evidence="6" type="ORF">ACEZDB_38155</name>
</gene>
<feature type="transmembrane region" description="Helical" evidence="5">
    <location>
        <begin position="6"/>
        <end position="25"/>
    </location>
</feature>
<evidence type="ECO:0000313" key="6">
    <source>
        <dbReference type="EMBL" id="MFC1436474.1"/>
    </source>
</evidence>
<dbReference type="InterPro" id="IPR032808">
    <property type="entry name" value="DoxX"/>
</dbReference>
<evidence type="ECO:0000256" key="4">
    <source>
        <dbReference type="ARBA" id="ARBA00023136"/>
    </source>
</evidence>
<sequence>MFAAYLTVTILGVVFNGAAAVTYLIGHEYPKTQADMKGIHRKWVPVLGSLLAAGTVGLLAGPAVPILGTLAACGLVLYFIGAIIAHLRVGSRDIVGGIVFLATAIAALVLGLLQHGPV</sequence>
<evidence type="ECO:0000256" key="3">
    <source>
        <dbReference type="ARBA" id="ARBA00022989"/>
    </source>
</evidence>
<feature type="transmembrane region" description="Helical" evidence="5">
    <location>
        <begin position="66"/>
        <end position="87"/>
    </location>
</feature>
<proteinExistence type="predicted"/>
<reference evidence="6 7" key="1">
    <citation type="submission" date="2024-09" db="EMBL/GenBank/DDBJ databases">
        <authorList>
            <person name="Lee S.D."/>
        </authorList>
    </citation>
    <scope>NUCLEOTIDE SEQUENCE [LARGE SCALE GENOMIC DNA]</scope>
    <source>
        <strain evidence="6 7">N1-3</strain>
    </source>
</reference>
<dbReference type="Pfam" id="PF13564">
    <property type="entry name" value="DoxX_2"/>
    <property type="match status" value="1"/>
</dbReference>
<comment type="caution">
    <text evidence="6">The sequence shown here is derived from an EMBL/GenBank/DDBJ whole genome shotgun (WGS) entry which is preliminary data.</text>
</comment>
<protein>
    <submittedName>
        <fullName evidence="6">DoxX family protein</fullName>
    </submittedName>
</protein>
<feature type="transmembrane region" description="Helical" evidence="5">
    <location>
        <begin position="94"/>
        <end position="113"/>
    </location>
</feature>
<keyword evidence="2 5" id="KW-0812">Transmembrane</keyword>
<accession>A0ABV6XDX6</accession>
<evidence type="ECO:0000256" key="5">
    <source>
        <dbReference type="SAM" id="Phobius"/>
    </source>
</evidence>
<dbReference type="EMBL" id="JBHEZY010000033">
    <property type="protein sequence ID" value="MFC1436474.1"/>
    <property type="molecule type" value="Genomic_DNA"/>
</dbReference>
<keyword evidence="3 5" id="KW-1133">Transmembrane helix</keyword>
<name>A0ABV6XDX6_9ACTN</name>
<comment type="subcellular location">
    <subcellularLocation>
        <location evidence="1">Membrane</location>
        <topology evidence="1">Multi-pass membrane protein</topology>
    </subcellularLocation>
</comment>
<evidence type="ECO:0000313" key="7">
    <source>
        <dbReference type="Proteomes" id="UP001592530"/>
    </source>
</evidence>
<feature type="transmembrane region" description="Helical" evidence="5">
    <location>
        <begin position="43"/>
        <end position="60"/>
    </location>
</feature>
<organism evidence="6 7">
    <name type="scientific">Streptacidiphilus alkalitolerans</name>
    <dbReference type="NCBI Taxonomy" id="3342712"/>
    <lineage>
        <taxon>Bacteria</taxon>
        <taxon>Bacillati</taxon>
        <taxon>Actinomycetota</taxon>
        <taxon>Actinomycetes</taxon>
        <taxon>Kitasatosporales</taxon>
        <taxon>Streptomycetaceae</taxon>
        <taxon>Streptacidiphilus</taxon>
    </lineage>
</organism>
<evidence type="ECO:0000256" key="2">
    <source>
        <dbReference type="ARBA" id="ARBA00022692"/>
    </source>
</evidence>
<dbReference type="Proteomes" id="UP001592530">
    <property type="component" value="Unassembled WGS sequence"/>
</dbReference>
<dbReference type="RefSeq" id="WP_380560141.1">
    <property type="nucleotide sequence ID" value="NZ_JBHEZY010000033.1"/>
</dbReference>
<keyword evidence="4 5" id="KW-0472">Membrane</keyword>
<evidence type="ECO:0000256" key="1">
    <source>
        <dbReference type="ARBA" id="ARBA00004141"/>
    </source>
</evidence>